<dbReference type="InterPro" id="IPR036116">
    <property type="entry name" value="FN3_sf"/>
</dbReference>
<dbReference type="OrthoDB" id="504170at2759"/>
<evidence type="ECO:0000256" key="1">
    <source>
        <dbReference type="ARBA" id="ARBA00022737"/>
    </source>
</evidence>
<evidence type="ECO:0000313" key="5">
    <source>
        <dbReference type="Proteomes" id="UP000299102"/>
    </source>
</evidence>
<dbReference type="PANTHER" id="PTHR13817:SF151">
    <property type="entry name" value="TITIN"/>
    <property type="match status" value="1"/>
</dbReference>
<dbReference type="PRINTS" id="PR00014">
    <property type="entry name" value="FNTYPEIII"/>
</dbReference>
<dbReference type="CDD" id="cd00063">
    <property type="entry name" value="FN3"/>
    <property type="match status" value="3"/>
</dbReference>
<dbReference type="Gene3D" id="2.60.40.10">
    <property type="entry name" value="Immunoglobulins"/>
    <property type="match status" value="2"/>
</dbReference>
<dbReference type="GO" id="GO:0031430">
    <property type="term" value="C:M band"/>
    <property type="evidence" value="ECO:0007669"/>
    <property type="project" value="TreeGrafter"/>
</dbReference>
<dbReference type="AlphaFoldDB" id="A0A4C1T337"/>
<dbReference type="STRING" id="151549.A0A4C1T337"/>
<keyword evidence="5" id="KW-1185">Reference proteome</keyword>
<dbReference type="PROSITE" id="PS50853">
    <property type="entry name" value="FN3"/>
    <property type="match status" value="2"/>
</dbReference>
<proteinExistence type="predicted"/>
<dbReference type="SMART" id="SM00060">
    <property type="entry name" value="FN3"/>
    <property type="match status" value="1"/>
</dbReference>
<dbReference type="EMBL" id="BGZK01004429">
    <property type="protein sequence ID" value="GBP08923.1"/>
    <property type="molecule type" value="Genomic_DNA"/>
</dbReference>
<gene>
    <name evidence="4" type="primary">unc-22</name>
    <name evidence="4" type="ORF">EVAR_70493_1</name>
</gene>
<evidence type="ECO:0000259" key="3">
    <source>
        <dbReference type="PROSITE" id="PS50853"/>
    </source>
</evidence>
<dbReference type="Proteomes" id="UP000299102">
    <property type="component" value="Unassembled WGS sequence"/>
</dbReference>
<evidence type="ECO:0000313" key="4">
    <source>
        <dbReference type="EMBL" id="GBP08923.1"/>
    </source>
</evidence>
<sequence>MWEKALETESSAPLATINGLIEGNEYQFRVIAVNKAGQSEPSDAGKTFVAKPRYLAPKIDRRNLRDITISAGSTLKLDASIVGEYVVTATNSSGKDTVQINVVITDKPTAPKGPLQISDVHKEGCHLKWKRPEDDGGTPIEYFQIDKLDPETGCWIPCCRSTEPQANVTGLNPGSEYKFRVSAVNAEGESEPLVGDESIIAKNPFDEPGKPENLKPTDWDKDHIDLAWTPPK</sequence>
<dbReference type="InterPro" id="IPR013783">
    <property type="entry name" value="Ig-like_fold"/>
</dbReference>
<protein>
    <submittedName>
        <fullName evidence="4">Twitchin</fullName>
    </submittedName>
</protein>
<dbReference type="InterPro" id="IPR003961">
    <property type="entry name" value="FN3_dom"/>
</dbReference>
<dbReference type="GO" id="GO:0045214">
    <property type="term" value="P:sarcomere organization"/>
    <property type="evidence" value="ECO:0007669"/>
    <property type="project" value="TreeGrafter"/>
</dbReference>
<accession>A0A4C1T337</accession>
<dbReference type="SUPFAM" id="SSF49265">
    <property type="entry name" value="Fibronectin type III"/>
    <property type="match status" value="1"/>
</dbReference>
<organism evidence="4 5">
    <name type="scientific">Eumeta variegata</name>
    <name type="common">Bagworm moth</name>
    <name type="synonym">Eumeta japonica</name>
    <dbReference type="NCBI Taxonomy" id="151549"/>
    <lineage>
        <taxon>Eukaryota</taxon>
        <taxon>Metazoa</taxon>
        <taxon>Ecdysozoa</taxon>
        <taxon>Arthropoda</taxon>
        <taxon>Hexapoda</taxon>
        <taxon>Insecta</taxon>
        <taxon>Pterygota</taxon>
        <taxon>Neoptera</taxon>
        <taxon>Endopterygota</taxon>
        <taxon>Lepidoptera</taxon>
        <taxon>Glossata</taxon>
        <taxon>Ditrysia</taxon>
        <taxon>Tineoidea</taxon>
        <taxon>Psychidae</taxon>
        <taxon>Oiketicinae</taxon>
        <taxon>Eumeta</taxon>
    </lineage>
</organism>
<name>A0A4C1T337_EUMVA</name>
<comment type="caution">
    <text evidence="4">The sequence shown here is derived from an EMBL/GenBank/DDBJ whole genome shotgun (WGS) entry which is preliminary data.</text>
</comment>
<reference evidence="4 5" key="1">
    <citation type="journal article" date="2019" name="Commun. Biol.">
        <title>The bagworm genome reveals a unique fibroin gene that provides high tensile strength.</title>
        <authorList>
            <person name="Kono N."/>
            <person name="Nakamura H."/>
            <person name="Ohtoshi R."/>
            <person name="Tomita M."/>
            <person name="Numata K."/>
            <person name="Arakawa K."/>
        </authorList>
    </citation>
    <scope>NUCLEOTIDE SEQUENCE [LARGE SCALE GENOMIC DNA]</scope>
</reference>
<dbReference type="Pfam" id="PF00041">
    <property type="entry name" value="fn3"/>
    <property type="match status" value="1"/>
</dbReference>
<evidence type="ECO:0000256" key="2">
    <source>
        <dbReference type="SAM" id="MobiDB-lite"/>
    </source>
</evidence>
<dbReference type="InterPro" id="IPR050964">
    <property type="entry name" value="Striated_Muscle_Regulatory"/>
</dbReference>
<feature type="compositionally biased region" description="Basic and acidic residues" evidence="2">
    <location>
        <begin position="204"/>
        <end position="225"/>
    </location>
</feature>
<feature type="domain" description="Fibronectin type-III" evidence="3">
    <location>
        <begin position="111"/>
        <end position="204"/>
    </location>
</feature>
<feature type="region of interest" description="Disordered" evidence="2">
    <location>
        <begin position="188"/>
        <end position="232"/>
    </location>
</feature>
<dbReference type="FunFam" id="2.60.40.10:FF:000056">
    <property type="entry name" value="twitchin isoform X4"/>
    <property type="match status" value="1"/>
</dbReference>
<dbReference type="PANTHER" id="PTHR13817">
    <property type="entry name" value="TITIN"/>
    <property type="match status" value="1"/>
</dbReference>
<keyword evidence="1" id="KW-0677">Repeat</keyword>
<feature type="domain" description="Fibronectin type-III" evidence="3">
    <location>
        <begin position="1"/>
        <end position="53"/>
    </location>
</feature>